<evidence type="ECO:0008006" key="3">
    <source>
        <dbReference type="Google" id="ProtNLM"/>
    </source>
</evidence>
<evidence type="ECO:0000313" key="1">
    <source>
        <dbReference type="EMBL" id="MFD2567831.1"/>
    </source>
</evidence>
<evidence type="ECO:0000313" key="2">
    <source>
        <dbReference type="Proteomes" id="UP001597508"/>
    </source>
</evidence>
<accession>A0ABW5LVL1</accession>
<dbReference type="Proteomes" id="UP001597508">
    <property type="component" value="Unassembled WGS sequence"/>
</dbReference>
<name>A0ABW5LVL1_9FLAO</name>
<dbReference type="EMBL" id="JBHULH010000004">
    <property type="protein sequence ID" value="MFD2567831.1"/>
    <property type="molecule type" value="Genomic_DNA"/>
</dbReference>
<reference evidence="2" key="1">
    <citation type="journal article" date="2019" name="Int. J. Syst. Evol. Microbiol.">
        <title>The Global Catalogue of Microorganisms (GCM) 10K type strain sequencing project: providing services to taxonomists for standard genome sequencing and annotation.</title>
        <authorList>
            <consortium name="The Broad Institute Genomics Platform"/>
            <consortium name="The Broad Institute Genome Sequencing Center for Infectious Disease"/>
            <person name="Wu L."/>
            <person name="Ma J."/>
        </authorList>
    </citation>
    <scope>NUCLEOTIDE SEQUENCE [LARGE SCALE GENOMIC DNA]</scope>
    <source>
        <strain evidence="2">KCTC 52127</strain>
    </source>
</reference>
<sequence length="1658" mass="187568">METKSKHSSTKLVDISTQYSKFNKNQVLTETQLNGFLDYFDDQDRLSRTSLSGVGIVCGFQVSYDTTLKSIKITQGRGVTTDGDLVALQNPSQTEQGKKDTTLKSIELSSKTFKFYKKFLDDTAKYDRFIGADKKQIELWELHEEDDNAHTSLSSFPNLKNMVVLLYLESYSKEGDLCTKLSCDNQGIEQVSRLRVLLTSVKNAKYILSKDSIYKKHDWYETYITLPEVSAKRVVLNCDNTKTYKQLKSNYYNAIKSNNTVTKLGEGLDAILAKFNQTSVSSYINRLFNFNENAIPVDFQYRYDVLKDLIDTYNEIKSTLLNLNVHCCPTIGAFPKHLMLGRIEEIKPYLSLRHEFYKSPIIGCENKEYQKALHLLQKVKELCINFLFINKGSEIKITPSLDVSELSKKTIPFYYKVDDPILKQWSYEKTKELRSRFNLSYHRQNLVSAPAIQHPLDYNLDHFNFYRIEGIQGKMYRDALDQILKIKKDKGLSFDVKVLSVETANKSVDIKEYKCQFEDLKILLAAWRAEQDCVLSEVSQFLSGFDTKKAGDNLISKKKGYDRMVVAASATGMERIHSYEEELKSDARKKMYEKRMAYGRRKNIVEEKLTHDEGALGVYVKKAFKENKGGSANDIMAAITRDLTAVSNTDTWKEKAELKEFVLKDITEVLVHSYILDNEIPTSILEINEASLVKYKLTIDQLCTYVKNLQMKYKKVELNDGSKQIIGLLINQLSTVCCSAKKLEILLKEIETRKKEILIQTQLSEFVKKHPGLEHRAGVVPGGTFVMAYVKEDADNKATYQNVTLELEFLEQPNIDDDGLDGDKGQIQLWNSKLSTKFAFLHRVTKETQNPMEEVVFIGKDIEETVSNLSTFLNVLWRRAGAINEISSRTEKKKLIIEIKDRSIRKKANFIQFFNPAIVGKNTKIYFEENTIVATNTTTKNTVVADFYLPYMCCTDCAPVNFIIPKEPVKLSLPKKYICLEEGVEVIPIPFDVSPSDAKIKANVPEGKESGLTYDANNKPVFDASLTDPSLHGKVIAFTANDEETDCAITVYPDVALSVTTSVEYHELNTVAIVTYKVSEVYANLKHQWDFGNGTTVEITPSSSGEVKEKYALPVNADNIVKPSLRISNGFCEKVIPIEPIVFESPVDVSLNIVKTYCLNTRATSKIKIPFTDKNPSTGTIEIAGGAINGLNIENDNLIVDPQKFKDFDKPIRFTLERQITNAIITIGAIKEFSIIGDEGQYYWEGNNLYQLVYLTVKMQGGDNGQSKYIWKINGDEAGKKKNIEHGFLLKKEASNSYEIMVTITDPNGCVSTKKRKVKIPYPKFTMKMEDNISSFCLNDDRNYSVLVNPLIDKTPYTGNGIYVDANGQVKFTPIRTNMTAPGAANLGIAGDTLLTLKLKAASKARFEWKVEQKQLFLTNTSEVADKYIWNVAGQEIIRTNRAALKFKVDTFQESVIDVSLTSMSSCGEDTFTITGIKVREEVEVNTNCISETLGRIEEDRSKISMNVDVSTNTRNKIVIPTVRLYDTVLAAPPSVLNGGDNNSLKGFTKLFSGTAAEIIKNRNNTYILGVLSKLYIAQAKLFLNMIHCQPHTVLENDKRVISTITSSLRASLVRIKASDIQFDMENDLKNFFIEYSRDNQVVTYMRAGVKKLIVQIL</sequence>
<protein>
    <recommendedName>
        <fullName evidence="3">Ig-like domain-containing protein</fullName>
    </recommendedName>
</protein>
<organism evidence="1 2">
    <name type="scientific">Pseudotenacibaculum haliotis</name>
    <dbReference type="NCBI Taxonomy" id="1862138"/>
    <lineage>
        <taxon>Bacteria</taxon>
        <taxon>Pseudomonadati</taxon>
        <taxon>Bacteroidota</taxon>
        <taxon>Flavobacteriia</taxon>
        <taxon>Flavobacteriales</taxon>
        <taxon>Flavobacteriaceae</taxon>
        <taxon>Pseudotenacibaculum</taxon>
    </lineage>
</organism>
<dbReference type="RefSeq" id="WP_379666537.1">
    <property type="nucleotide sequence ID" value="NZ_JBHULH010000004.1"/>
</dbReference>
<comment type="caution">
    <text evidence="1">The sequence shown here is derived from an EMBL/GenBank/DDBJ whole genome shotgun (WGS) entry which is preliminary data.</text>
</comment>
<keyword evidence="2" id="KW-1185">Reference proteome</keyword>
<gene>
    <name evidence="1" type="ORF">ACFSRZ_10640</name>
</gene>
<proteinExistence type="predicted"/>